<accession>A0ABV9EYM1</accession>
<sequence length="66" mass="6773">MLTAAFEDSAAMAAEGQAGAPLPSQFERAQALEAAIRDAHTIVESIAHLSAGGSVFRGAHPTLPRT</sequence>
<evidence type="ECO:0000313" key="2">
    <source>
        <dbReference type="Proteomes" id="UP001595957"/>
    </source>
</evidence>
<dbReference type="EMBL" id="JBHSFZ010000021">
    <property type="protein sequence ID" value="MFC4594603.1"/>
    <property type="molecule type" value="Genomic_DNA"/>
</dbReference>
<keyword evidence="2" id="KW-1185">Reference proteome</keyword>
<dbReference type="Proteomes" id="UP001595957">
    <property type="component" value="Unassembled WGS sequence"/>
</dbReference>
<name>A0ABV9EYM1_9SPHN</name>
<proteinExistence type="predicted"/>
<evidence type="ECO:0000313" key="1">
    <source>
        <dbReference type="EMBL" id="MFC4594603.1"/>
    </source>
</evidence>
<comment type="caution">
    <text evidence="1">The sequence shown here is derived from an EMBL/GenBank/DDBJ whole genome shotgun (WGS) entry which is preliminary data.</text>
</comment>
<reference evidence="2" key="1">
    <citation type="journal article" date="2019" name="Int. J. Syst. Evol. Microbiol.">
        <title>The Global Catalogue of Microorganisms (GCM) 10K type strain sequencing project: providing services to taxonomists for standard genome sequencing and annotation.</title>
        <authorList>
            <consortium name="The Broad Institute Genomics Platform"/>
            <consortium name="The Broad Institute Genome Sequencing Center for Infectious Disease"/>
            <person name="Wu L."/>
            <person name="Ma J."/>
        </authorList>
    </citation>
    <scope>NUCLEOTIDE SEQUENCE [LARGE SCALE GENOMIC DNA]</scope>
    <source>
        <strain evidence="2">NBRC 103632</strain>
    </source>
</reference>
<gene>
    <name evidence="1" type="ORF">ACFO3E_10455</name>
</gene>
<dbReference type="RefSeq" id="WP_380804522.1">
    <property type="nucleotide sequence ID" value="NZ_JBHSFZ010000021.1"/>
</dbReference>
<protein>
    <submittedName>
        <fullName evidence="1">Uncharacterized protein</fullName>
    </submittedName>
</protein>
<organism evidence="1 2">
    <name type="scientific">Sphingobium tyrosinilyticum</name>
    <dbReference type="NCBI Taxonomy" id="2715436"/>
    <lineage>
        <taxon>Bacteria</taxon>
        <taxon>Pseudomonadati</taxon>
        <taxon>Pseudomonadota</taxon>
        <taxon>Alphaproteobacteria</taxon>
        <taxon>Sphingomonadales</taxon>
        <taxon>Sphingomonadaceae</taxon>
        <taxon>Sphingobium</taxon>
    </lineage>
</organism>